<dbReference type="Proteomes" id="UP001318860">
    <property type="component" value="Unassembled WGS sequence"/>
</dbReference>
<accession>A0ABR0VUH5</accession>
<comment type="caution">
    <text evidence="2">The sequence shown here is derived from an EMBL/GenBank/DDBJ whole genome shotgun (WGS) entry which is preliminary data.</text>
</comment>
<evidence type="ECO:0000313" key="3">
    <source>
        <dbReference type="Proteomes" id="UP001318860"/>
    </source>
</evidence>
<organism evidence="2 3">
    <name type="scientific">Rehmannia glutinosa</name>
    <name type="common">Chinese foxglove</name>
    <dbReference type="NCBI Taxonomy" id="99300"/>
    <lineage>
        <taxon>Eukaryota</taxon>
        <taxon>Viridiplantae</taxon>
        <taxon>Streptophyta</taxon>
        <taxon>Embryophyta</taxon>
        <taxon>Tracheophyta</taxon>
        <taxon>Spermatophyta</taxon>
        <taxon>Magnoliopsida</taxon>
        <taxon>eudicotyledons</taxon>
        <taxon>Gunneridae</taxon>
        <taxon>Pentapetalae</taxon>
        <taxon>asterids</taxon>
        <taxon>lamiids</taxon>
        <taxon>Lamiales</taxon>
        <taxon>Orobanchaceae</taxon>
        <taxon>Rehmannieae</taxon>
        <taxon>Rehmannia</taxon>
    </lineage>
</organism>
<reference evidence="2 3" key="1">
    <citation type="journal article" date="2021" name="Comput. Struct. Biotechnol. J.">
        <title>De novo genome assembly of the potent medicinal plant Rehmannia glutinosa using nanopore technology.</title>
        <authorList>
            <person name="Ma L."/>
            <person name="Dong C."/>
            <person name="Song C."/>
            <person name="Wang X."/>
            <person name="Zheng X."/>
            <person name="Niu Y."/>
            <person name="Chen S."/>
            <person name="Feng W."/>
        </authorList>
    </citation>
    <scope>NUCLEOTIDE SEQUENCE [LARGE SCALE GENOMIC DNA]</scope>
    <source>
        <strain evidence="2">DH-2019</strain>
    </source>
</reference>
<name>A0ABR0VUH5_REHGL</name>
<gene>
    <name evidence="2" type="ORF">DH2020_028329</name>
</gene>
<feature type="domain" description="Reverse transcriptase Ty1/copia-type" evidence="1">
    <location>
        <begin position="19"/>
        <end position="150"/>
    </location>
</feature>
<dbReference type="SUPFAM" id="SSF56672">
    <property type="entry name" value="DNA/RNA polymerases"/>
    <property type="match status" value="1"/>
</dbReference>
<protein>
    <recommendedName>
        <fullName evidence="1">Reverse transcriptase Ty1/copia-type domain-containing protein</fullName>
    </recommendedName>
</protein>
<dbReference type="InterPro" id="IPR043502">
    <property type="entry name" value="DNA/RNA_pol_sf"/>
</dbReference>
<keyword evidence="3" id="KW-1185">Reference proteome</keyword>
<dbReference type="InterPro" id="IPR013103">
    <property type="entry name" value="RVT_2"/>
</dbReference>
<dbReference type="PANTHER" id="PTHR11439:SF498">
    <property type="entry name" value="DNAK FAMILY PROTEIN"/>
    <property type="match status" value="1"/>
</dbReference>
<dbReference type="EMBL" id="JABTTQ020000777">
    <property type="protein sequence ID" value="KAK6137941.1"/>
    <property type="molecule type" value="Genomic_DNA"/>
</dbReference>
<proteinExistence type="predicted"/>
<dbReference type="Pfam" id="PF07727">
    <property type="entry name" value="RVT_2"/>
    <property type="match status" value="1"/>
</dbReference>
<dbReference type="PANTHER" id="PTHR11439">
    <property type="entry name" value="GAG-POL-RELATED RETROTRANSPOSON"/>
    <property type="match status" value="1"/>
</dbReference>
<dbReference type="CDD" id="cd09272">
    <property type="entry name" value="RNase_HI_RT_Ty1"/>
    <property type="match status" value="1"/>
</dbReference>
<evidence type="ECO:0000259" key="1">
    <source>
        <dbReference type="Pfam" id="PF07727"/>
    </source>
</evidence>
<sequence>MDMPLSYSGQLDSLDSSCKLACRLHKSIYGLKQASRQWNSKFTVVLLQFGFLQSKSDYSLFTKGSGSSFVVILLYVDDIIVVGPSSRYNLSKLRFSRIEFKMKDLGHLKFFLGLEIVRSSKGIFLTQRHYTLQLLDDTSLLVAKPAPHPMGPTLKLNASDGDLLEDASQYRRLVGRLLYLTHSRHDISYVVHRLSQFVAKPRFPHLLAMFHLLRYLKGSPGQGILFSSHSSMHLKAFFDSDWVSCIDTRRSTTGFCVFLGDSLISWKSKKQTTVSRSSAEVEYRALAATTSELLWLHQLFLDFQIYLVGTSTLFCDNQVVIHIANNPTFHERTKHIELDCHFVWDCVVDGTIKLLPMRSQFQLADLFTKPLPSSTLLSLLYKMAVINIYRPS</sequence>
<evidence type="ECO:0000313" key="2">
    <source>
        <dbReference type="EMBL" id="KAK6137941.1"/>
    </source>
</evidence>